<keyword evidence="3" id="KW-1185">Reference proteome</keyword>
<feature type="chain" id="PRO_5046636915" evidence="1">
    <location>
        <begin position="25"/>
        <end position="84"/>
    </location>
</feature>
<dbReference type="RefSeq" id="WP_119618888.1">
    <property type="nucleotide sequence ID" value="NZ_JBHUHU010000005.1"/>
</dbReference>
<protein>
    <submittedName>
        <fullName evidence="2">DUF6520 family protein</fullName>
    </submittedName>
</protein>
<evidence type="ECO:0000313" key="3">
    <source>
        <dbReference type="Proteomes" id="UP001597342"/>
    </source>
</evidence>
<dbReference type="Proteomes" id="UP001597342">
    <property type="component" value="Unassembled WGS sequence"/>
</dbReference>
<dbReference type="Pfam" id="PF20130">
    <property type="entry name" value="DUF6520"/>
    <property type="match status" value="1"/>
</dbReference>
<keyword evidence="1" id="KW-0732">Signal</keyword>
<evidence type="ECO:0000313" key="2">
    <source>
        <dbReference type="EMBL" id="MFD2100972.1"/>
    </source>
</evidence>
<organism evidence="2 3">
    <name type="scientific">Flagellimonas iocasae</name>
    <dbReference type="NCBI Taxonomy" id="2055905"/>
    <lineage>
        <taxon>Bacteria</taxon>
        <taxon>Pseudomonadati</taxon>
        <taxon>Bacteroidota</taxon>
        <taxon>Flavobacteriia</taxon>
        <taxon>Flavobacteriales</taxon>
        <taxon>Flavobacteriaceae</taxon>
        <taxon>Flagellimonas</taxon>
    </lineage>
</organism>
<proteinExistence type="predicted"/>
<feature type="signal peptide" evidence="1">
    <location>
        <begin position="1"/>
        <end position="24"/>
    </location>
</feature>
<evidence type="ECO:0000256" key="1">
    <source>
        <dbReference type="SAM" id="SignalP"/>
    </source>
</evidence>
<dbReference type="InterPro" id="IPR045391">
    <property type="entry name" value="DUF6520"/>
</dbReference>
<comment type="caution">
    <text evidence="2">The sequence shown here is derived from an EMBL/GenBank/DDBJ whole genome shotgun (WGS) entry which is preliminary data.</text>
</comment>
<name>A0ABW4XZQ4_9FLAO</name>
<gene>
    <name evidence="2" type="ORF">ACFSJE_14380</name>
</gene>
<accession>A0ABW4XZQ4</accession>
<dbReference type="EMBL" id="JBHUHU010000005">
    <property type="protein sequence ID" value="MFD2100972.1"/>
    <property type="molecule type" value="Genomic_DNA"/>
</dbReference>
<reference evidence="3" key="1">
    <citation type="journal article" date="2019" name="Int. J. Syst. Evol. Microbiol.">
        <title>The Global Catalogue of Microorganisms (GCM) 10K type strain sequencing project: providing services to taxonomists for standard genome sequencing and annotation.</title>
        <authorList>
            <consortium name="The Broad Institute Genomics Platform"/>
            <consortium name="The Broad Institute Genome Sequencing Center for Infectious Disease"/>
            <person name="Wu L."/>
            <person name="Ma J."/>
        </authorList>
    </citation>
    <scope>NUCLEOTIDE SEQUENCE [LARGE SCALE GENOMIC DNA]</scope>
    <source>
        <strain evidence="3">JCM 3389</strain>
    </source>
</reference>
<sequence length="84" mass="9321">MKSNFLKLVLPAFAILLAVGLAFATEDKPVFQDAYYFDPVDEEWKTTTAEEGCGDNGGEACTYGPMNLQLYSDDDFGSIQLRKE</sequence>